<dbReference type="CDD" id="cd15798">
    <property type="entry name" value="PMEI-like_3"/>
    <property type="match status" value="1"/>
</dbReference>
<comment type="pathway">
    <text evidence="2 9">Glycan metabolism; pectin degradation; 2-dehydro-3-deoxy-D-gluconate from pectin: step 1/5.</text>
</comment>
<keyword evidence="5 9" id="KW-0378">Hydrolase</keyword>
<sequence length="521" mass="57942">MDKQISIITTFLFFHILLLHFRLAKCGNATSICTSAPHPELCNTLQTTSPRKTLDENDVDLGRLSFRETLAQATNAHKIISEMDSSSFDVLGRSAWSDCVELYQDTIHLLNRSIDSKIDAFDAQTWLSAAIANEQTCHSGFLDFNKSSQLESLQLMLGDFSKTLTNSLAINKAISPSTSKQKRDSDHFPDWVSARDRRLLRSSVKADVVVAQDGSGDYTTISEGLAAAKRRGGGGLRRFVIYVKKGFYRENVEIKRSMQNLMLIGDGNDATVVRSDRSVKDGFTTFRSATFAVSGKGFIVRGMTFENTAGPQKHQAVALRSSSDFSIFFECSFKGYQDTLYVHSQRQFYRNCDIYGTVDFIFGDAVALFQNCNIYVRRPIINQKNTVTAQGRKDPNENTGIVIQNSVITAAPDLRPVQSLYKSYLGRPWKEYSRTVFSKCVIDGLIDPAGWLPWSGDFGLATLYYGEYMNSGVGGSTMGRVKWPGFHRIRYAAEAGMFSARNFLAGDSWIPATGVPFTSGL</sequence>
<dbReference type="FunFam" id="2.160.20.10:FF:000001">
    <property type="entry name" value="Pectinesterase"/>
    <property type="match status" value="1"/>
</dbReference>
<dbReference type="InterPro" id="IPR000070">
    <property type="entry name" value="Pectinesterase_cat"/>
</dbReference>
<dbReference type="GO" id="GO:0030599">
    <property type="term" value="F:pectinesterase activity"/>
    <property type="evidence" value="ECO:0007669"/>
    <property type="project" value="UniProtKB-UniRule"/>
</dbReference>
<proteinExistence type="predicted"/>
<name>A0A8X8Z9H7_SALSN</name>
<comment type="catalytic activity">
    <reaction evidence="9">
        <text>[(1-&gt;4)-alpha-D-galacturonosyl methyl ester](n) + n H2O = [(1-&gt;4)-alpha-D-galacturonosyl](n) + n methanol + n H(+)</text>
        <dbReference type="Rhea" id="RHEA:22380"/>
        <dbReference type="Rhea" id="RHEA-COMP:14570"/>
        <dbReference type="Rhea" id="RHEA-COMP:14573"/>
        <dbReference type="ChEBI" id="CHEBI:15377"/>
        <dbReference type="ChEBI" id="CHEBI:15378"/>
        <dbReference type="ChEBI" id="CHEBI:17790"/>
        <dbReference type="ChEBI" id="CHEBI:140522"/>
        <dbReference type="ChEBI" id="CHEBI:140523"/>
        <dbReference type="EC" id="3.1.1.11"/>
    </reaction>
</comment>
<keyword evidence="6 9" id="KW-0063">Aspartyl esterase</keyword>
<evidence type="ECO:0000313" key="12">
    <source>
        <dbReference type="Proteomes" id="UP000298416"/>
    </source>
</evidence>
<evidence type="ECO:0000256" key="4">
    <source>
        <dbReference type="ARBA" id="ARBA00022525"/>
    </source>
</evidence>
<evidence type="ECO:0000313" key="11">
    <source>
        <dbReference type="EMBL" id="KAG6396746.1"/>
    </source>
</evidence>
<evidence type="ECO:0000256" key="6">
    <source>
        <dbReference type="ARBA" id="ARBA00023085"/>
    </source>
</evidence>
<keyword evidence="4" id="KW-0964">Secreted</keyword>
<feature type="domain" description="Pectinesterase inhibitor" evidence="10">
    <location>
        <begin position="24"/>
        <end position="170"/>
    </location>
</feature>
<dbReference type="Pfam" id="PF01095">
    <property type="entry name" value="Pectinesterase"/>
    <property type="match status" value="1"/>
</dbReference>
<evidence type="ECO:0000259" key="10">
    <source>
        <dbReference type="SMART" id="SM00856"/>
    </source>
</evidence>
<evidence type="ECO:0000256" key="1">
    <source>
        <dbReference type="ARBA" id="ARBA00004191"/>
    </source>
</evidence>
<feature type="chain" id="PRO_5036519109" description="Pectinesterase" evidence="9">
    <location>
        <begin position="27"/>
        <end position="521"/>
    </location>
</feature>
<keyword evidence="12" id="KW-1185">Reference proteome</keyword>
<dbReference type="NCBIfam" id="TIGR01614">
    <property type="entry name" value="PME_inhib"/>
    <property type="match status" value="1"/>
</dbReference>
<dbReference type="AlphaFoldDB" id="A0A8X8Z9H7"/>
<dbReference type="EMBL" id="PNBA02000016">
    <property type="protein sequence ID" value="KAG6396746.1"/>
    <property type="molecule type" value="Genomic_DNA"/>
</dbReference>
<protein>
    <recommendedName>
        <fullName evidence="9">Pectinesterase</fullName>
        <ecNumber evidence="9">3.1.1.11</ecNumber>
    </recommendedName>
</protein>
<comment type="subcellular location">
    <subcellularLocation>
        <location evidence="1">Secreted</location>
        <location evidence="1">Cell wall</location>
    </subcellularLocation>
</comment>
<organism evidence="11">
    <name type="scientific">Salvia splendens</name>
    <name type="common">Scarlet sage</name>
    <dbReference type="NCBI Taxonomy" id="180675"/>
    <lineage>
        <taxon>Eukaryota</taxon>
        <taxon>Viridiplantae</taxon>
        <taxon>Streptophyta</taxon>
        <taxon>Embryophyta</taxon>
        <taxon>Tracheophyta</taxon>
        <taxon>Spermatophyta</taxon>
        <taxon>Magnoliopsida</taxon>
        <taxon>eudicotyledons</taxon>
        <taxon>Gunneridae</taxon>
        <taxon>Pentapetalae</taxon>
        <taxon>asterids</taxon>
        <taxon>lamiids</taxon>
        <taxon>Lamiales</taxon>
        <taxon>Lamiaceae</taxon>
        <taxon>Nepetoideae</taxon>
        <taxon>Mentheae</taxon>
        <taxon>Salviinae</taxon>
        <taxon>Salvia</taxon>
        <taxon>Salvia subgen. Calosphace</taxon>
        <taxon>core Calosphace</taxon>
    </lineage>
</organism>
<evidence type="ECO:0000256" key="3">
    <source>
        <dbReference type="ARBA" id="ARBA00022512"/>
    </source>
</evidence>
<keyword evidence="9" id="KW-0732">Signal</keyword>
<feature type="signal peptide" evidence="9">
    <location>
        <begin position="1"/>
        <end position="26"/>
    </location>
</feature>
<evidence type="ECO:0000256" key="5">
    <source>
        <dbReference type="ARBA" id="ARBA00022801"/>
    </source>
</evidence>
<comment type="caution">
    <text evidence="11">The sequence shown here is derived from an EMBL/GenBank/DDBJ whole genome shotgun (WGS) entry which is preliminary data.</text>
</comment>
<dbReference type="InterPro" id="IPR033131">
    <property type="entry name" value="Pectinesterase_Asp_AS"/>
</dbReference>
<reference evidence="11" key="1">
    <citation type="submission" date="2018-01" db="EMBL/GenBank/DDBJ databases">
        <authorList>
            <person name="Mao J.F."/>
        </authorList>
    </citation>
    <scope>NUCLEOTIDE SEQUENCE</scope>
    <source>
        <strain evidence="11">Huo1</strain>
        <tissue evidence="11">Leaf</tissue>
    </source>
</reference>
<dbReference type="InterPro" id="IPR006501">
    <property type="entry name" value="Pectinesterase_inhib_dom"/>
</dbReference>
<dbReference type="GO" id="GO:0042545">
    <property type="term" value="P:cell wall modification"/>
    <property type="evidence" value="ECO:0007669"/>
    <property type="project" value="UniProtKB-UniRule"/>
</dbReference>
<dbReference type="SMART" id="SM00856">
    <property type="entry name" value="PMEI"/>
    <property type="match status" value="1"/>
</dbReference>
<dbReference type="PROSITE" id="PS00503">
    <property type="entry name" value="PECTINESTERASE_2"/>
    <property type="match status" value="1"/>
</dbReference>
<dbReference type="Proteomes" id="UP000298416">
    <property type="component" value="Unassembled WGS sequence"/>
</dbReference>
<dbReference type="Pfam" id="PF04043">
    <property type="entry name" value="PMEI"/>
    <property type="match status" value="1"/>
</dbReference>
<gene>
    <name evidence="11" type="ORF">SASPL_142903</name>
</gene>
<evidence type="ECO:0000256" key="8">
    <source>
        <dbReference type="PROSITE-ProRule" id="PRU10040"/>
    </source>
</evidence>
<dbReference type="GO" id="GO:0045490">
    <property type="term" value="P:pectin catabolic process"/>
    <property type="evidence" value="ECO:0007669"/>
    <property type="project" value="UniProtKB-UniRule"/>
</dbReference>
<dbReference type="GO" id="GO:0004857">
    <property type="term" value="F:enzyme inhibitor activity"/>
    <property type="evidence" value="ECO:0007669"/>
    <property type="project" value="InterPro"/>
</dbReference>
<dbReference type="OrthoDB" id="2019149at2759"/>
<accession>A0A8X8Z9H7</accession>
<keyword evidence="3" id="KW-0134">Cell wall</keyword>
<dbReference type="EC" id="3.1.1.11" evidence="9"/>
<evidence type="ECO:0000256" key="9">
    <source>
        <dbReference type="RuleBase" id="RU000589"/>
    </source>
</evidence>
<feature type="active site" evidence="8">
    <location>
        <position position="359"/>
    </location>
</feature>
<keyword evidence="7" id="KW-0961">Cell wall biogenesis/degradation</keyword>
<dbReference type="PANTHER" id="PTHR31707">
    <property type="entry name" value="PECTINESTERASE"/>
    <property type="match status" value="1"/>
</dbReference>
<evidence type="ECO:0000256" key="2">
    <source>
        <dbReference type="ARBA" id="ARBA00005184"/>
    </source>
</evidence>
<evidence type="ECO:0000256" key="7">
    <source>
        <dbReference type="ARBA" id="ARBA00023316"/>
    </source>
</evidence>
<reference evidence="11" key="2">
    <citation type="submission" date="2020-08" db="EMBL/GenBank/DDBJ databases">
        <title>Plant Genome Project.</title>
        <authorList>
            <person name="Zhang R.-G."/>
        </authorList>
    </citation>
    <scope>NUCLEOTIDE SEQUENCE</scope>
    <source>
        <strain evidence="11">Huo1</strain>
        <tissue evidence="11">Leaf</tissue>
    </source>
</reference>